<name>A0AAV4RI58_9ARAC</name>
<evidence type="ECO:0008006" key="4">
    <source>
        <dbReference type="Google" id="ProtNLM"/>
    </source>
</evidence>
<dbReference type="AlphaFoldDB" id="A0AAV4RI58"/>
<protein>
    <recommendedName>
        <fullName evidence="4">Engrailed</fullName>
    </recommendedName>
</protein>
<dbReference type="EMBL" id="BPLQ01006296">
    <property type="protein sequence ID" value="GIY21390.1"/>
    <property type="molecule type" value="Genomic_DNA"/>
</dbReference>
<evidence type="ECO:0000313" key="2">
    <source>
        <dbReference type="EMBL" id="GIY21390.1"/>
    </source>
</evidence>
<dbReference type="Proteomes" id="UP001054837">
    <property type="component" value="Unassembled WGS sequence"/>
</dbReference>
<feature type="compositionally biased region" description="Polar residues" evidence="1">
    <location>
        <begin position="66"/>
        <end position="75"/>
    </location>
</feature>
<evidence type="ECO:0000313" key="3">
    <source>
        <dbReference type="Proteomes" id="UP001054837"/>
    </source>
</evidence>
<feature type="region of interest" description="Disordered" evidence="1">
    <location>
        <begin position="37"/>
        <end position="75"/>
    </location>
</feature>
<keyword evidence="3" id="KW-1185">Reference proteome</keyword>
<gene>
    <name evidence="2" type="ORF">CDAR_202171</name>
</gene>
<evidence type="ECO:0000256" key="1">
    <source>
        <dbReference type="SAM" id="MobiDB-lite"/>
    </source>
</evidence>
<accession>A0AAV4RI58</accession>
<sequence length="75" mass="8695">MEPSEKSKVPDKRVFNPPPILSEALDLSSHLIYPRTQIPERKSDPDRYPDPSQHLLTESARFFPKINTTNEYDGR</sequence>
<reference evidence="2 3" key="1">
    <citation type="submission" date="2021-06" db="EMBL/GenBank/DDBJ databases">
        <title>Caerostris darwini draft genome.</title>
        <authorList>
            <person name="Kono N."/>
            <person name="Arakawa K."/>
        </authorList>
    </citation>
    <scope>NUCLEOTIDE SEQUENCE [LARGE SCALE GENOMIC DNA]</scope>
</reference>
<comment type="caution">
    <text evidence="2">The sequence shown here is derived from an EMBL/GenBank/DDBJ whole genome shotgun (WGS) entry which is preliminary data.</text>
</comment>
<proteinExistence type="predicted"/>
<feature type="compositionally biased region" description="Basic and acidic residues" evidence="1">
    <location>
        <begin position="38"/>
        <end position="49"/>
    </location>
</feature>
<organism evidence="2 3">
    <name type="scientific">Caerostris darwini</name>
    <dbReference type="NCBI Taxonomy" id="1538125"/>
    <lineage>
        <taxon>Eukaryota</taxon>
        <taxon>Metazoa</taxon>
        <taxon>Ecdysozoa</taxon>
        <taxon>Arthropoda</taxon>
        <taxon>Chelicerata</taxon>
        <taxon>Arachnida</taxon>
        <taxon>Araneae</taxon>
        <taxon>Araneomorphae</taxon>
        <taxon>Entelegynae</taxon>
        <taxon>Araneoidea</taxon>
        <taxon>Araneidae</taxon>
        <taxon>Caerostris</taxon>
    </lineage>
</organism>